<dbReference type="SUPFAM" id="SSF46938">
    <property type="entry name" value="CRAL/TRIO N-terminal domain"/>
    <property type="match status" value="1"/>
</dbReference>
<dbReference type="InterPro" id="IPR036865">
    <property type="entry name" value="CRAL-TRIO_dom_sf"/>
</dbReference>
<organism evidence="3 4">
    <name type="scientific">Eumeta variegata</name>
    <name type="common">Bagworm moth</name>
    <name type="synonym">Eumeta japonica</name>
    <dbReference type="NCBI Taxonomy" id="151549"/>
    <lineage>
        <taxon>Eukaryota</taxon>
        <taxon>Metazoa</taxon>
        <taxon>Ecdysozoa</taxon>
        <taxon>Arthropoda</taxon>
        <taxon>Hexapoda</taxon>
        <taxon>Insecta</taxon>
        <taxon>Pterygota</taxon>
        <taxon>Neoptera</taxon>
        <taxon>Endopterygota</taxon>
        <taxon>Lepidoptera</taxon>
        <taxon>Glossata</taxon>
        <taxon>Ditrysia</taxon>
        <taxon>Tineoidea</taxon>
        <taxon>Psychidae</taxon>
        <taxon>Oiketicinae</taxon>
        <taxon>Eumeta</taxon>
    </lineage>
</organism>
<dbReference type="GO" id="GO:0005737">
    <property type="term" value="C:cytoplasm"/>
    <property type="evidence" value="ECO:0007669"/>
    <property type="project" value="TreeGrafter"/>
</dbReference>
<dbReference type="InterPro" id="IPR036273">
    <property type="entry name" value="CRAL/TRIO_N_dom_sf"/>
</dbReference>
<dbReference type="OrthoDB" id="30289at2759"/>
<dbReference type="CDD" id="cd00170">
    <property type="entry name" value="SEC14"/>
    <property type="match status" value="1"/>
</dbReference>
<accession>A0A4C1X9I5</accession>
<evidence type="ECO:0000256" key="1">
    <source>
        <dbReference type="SAM" id="MobiDB-lite"/>
    </source>
</evidence>
<evidence type="ECO:0000259" key="2">
    <source>
        <dbReference type="PROSITE" id="PS50191"/>
    </source>
</evidence>
<gene>
    <name evidence="3" type="primary">retm</name>
    <name evidence="3" type="ORF">EVAR_83271_1</name>
</gene>
<dbReference type="Pfam" id="PF03765">
    <property type="entry name" value="CRAL_TRIO_N"/>
    <property type="match status" value="1"/>
</dbReference>
<dbReference type="PANTHER" id="PTHR23324">
    <property type="entry name" value="SEC14 RELATED PROTEIN"/>
    <property type="match status" value="1"/>
</dbReference>
<dbReference type="InterPro" id="IPR011074">
    <property type="entry name" value="CRAL/TRIO_N_dom"/>
</dbReference>
<keyword evidence="4" id="KW-1185">Reference proteome</keyword>
<proteinExistence type="predicted"/>
<dbReference type="PANTHER" id="PTHR23324:SF66">
    <property type="entry name" value="PROTEIN REAL-TIME"/>
    <property type="match status" value="1"/>
</dbReference>
<dbReference type="Gene3D" id="3.40.525.10">
    <property type="entry name" value="CRAL-TRIO lipid binding domain"/>
    <property type="match status" value="1"/>
</dbReference>
<protein>
    <submittedName>
        <fullName evidence="3">Protein real-time</fullName>
    </submittedName>
</protein>
<dbReference type="AlphaFoldDB" id="A0A4C1X9I5"/>
<evidence type="ECO:0000313" key="4">
    <source>
        <dbReference type="Proteomes" id="UP000299102"/>
    </source>
</evidence>
<evidence type="ECO:0000313" key="3">
    <source>
        <dbReference type="EMBL" id="GBP59552.1"/>
    </source>
</evidence>
<name>A0A4C1X9I5_EUMVA</name>
<dbReference type="Proteomes" id="UP000299102">
    <property type="component" value="Unassembled WGS sequence"/>
</dbReference>
<dbReference type="SUPFAM" id="SSF52087">
    <property type="entry name" value="CRAL/TRIO domain"/>
    <property type="match status" value="2"/>
</dbReference>
<dbReference type="PROSITE" id="PS50191">
    <property type="entry name" value="CRAL_TRIO"/>
    <property type="match status" value="1"/>
</dbReference>
<dbReference type="Pfam" id="PF00650">
    <property type="entry name" value="CRAL_TRIO"/>
    <property type="match status" value="1"/>
</dbReference>
<sequence length="543" mass="60534">MRTTWCPRIGQANTGGTESNHDCCSTHIAIISRGPPSAFTQRRPIGGAPRFRTARDLGRRAGLALSRETREFPIFIEHKLLSECAPSVTSESHQPIVVLQPSAPQPGSIPLISRERSFMKKYTTVSDMSVWFEITHPAAVSSDQYTLDSEYIKRYLGELTPIQESRLLQLRKWISELQKGKVPSDTTLLRFLRARDFNVEKAREMLSQSLLWRKKHQVDRILSEYETPDVVKQYFPGGWHHHDKDERPLYVLRLGHMDVKGLLKSIGEDGLLKLTLHVCEEGLKLLEEATRTSERAVHSWCLLVDLDGLNMRHLWRPGVRALLRIIAIVEANYPETMGRVLIVRAPRVFPILWTIVSTFIGRGLIGMEMPRRVAALWVFHEQARRHRKSREGSARAGPSSGSPGGAEGAPVDDNTRSKFLFYGGKDYLQAGGLLDYIPKDLIPDFLGGPCKKSLTTNPNLIPALNSGSSTVLNFGPGHALDSNLDPTLAFDPDSVLNFGPVLALVSAPHPTFNSDTAHGSNSYEARTNAGTKIKYGLYCCDTV</sequence>
<comment type="caution">
    <text evidence="3">The sequence shown here is derived from an EMBL/GenBank/DDBJ whole genome shotgun (WGS) entry which is preliminary data.</text>
</comment>
<dbReference type="InterPro" id="IPR051064">
    <property type="entry name" value="SEC14/CRAL-TRIO_domain"/>
</dbReference>
<dbReference type="InterPro" id="IPR001251">
    <property type="entry name" value="CRAL-TRIO_dom"/>
</dbReference>
<dbReference type="SMART" id="SM01100">
    <property type="entry name" value="CRAL_TRIO_N"/>
    <property type="match status" value="1"/>
</dbReference>
<feature type="region of interest" description="Disordered" evidence="1">
    <location>
        <begin position="387"/>
        <end position="412"/>
    </location>
</feature>
<dbReference type="STRING" id="151549.A0A4C1X9I5"/>
<feature type="domain" description="CRAL-TRIO" evidence="2">
    <location>
        <begin position="227"/>
        <end position="454"/>
    </location>
</feature>
<dbReference type="EMBL" id="BGZK01000764">
    <property type="protein sequence ID" value="GBP59552.1"/>
    <property type="molecule type" value="Genomic_DNA"/>
</dbReference>
<reference evidence="3 4" key="1">
    <citation type="journal article" date="2019" name="Commun. Biol.">
        <title>The bagworm genome reveals a unique fibroin gene that provides high tensile strength.</title>
        <authorList>
            <person name="Kono N."/>
            <person name="Nakamura H."/>
            <person name="Ohtoshi R."/>
            <person name="Tomita M."/>
            <person name="Numata K."/>
            <person name="Arakawa K."/>
        </authorList>
    </citation>
    <scope>NUCLEOTIDE SEQUENCE [LARGE SCALE GENOMIC DNA]</scope>
</reference>
<dbReference type="SMART" id="SM00516">
    <property type="entry name" value="SEC14"/>
    <property type="match status" value="1"/>
</dbReference>